<comment type="caution">
    <text evidence="2">The sequence shown here is derived from an EMBL/GenBank/DDBJ whole genome shotgun (WGS) entry which is preliminary data.</text>
</comment>
<reference evidence="2 3" key="1">
    <citation type="submission" date="2023-08" db="EMBL/GenBank/DDBJ databases">
        <title>A Necator americanus chromosomal reference genome.</title>
        <authorList>
            <person name="Ilik V."/>
            <person name="Petrzelkova K.J."/>
            <person name="Pardy F."/>
            <person name="Fuh T."/>
            <person name="Niatou-Singa F.S."/>
            <person name="Gouil Q."/>
            <person name="Baker L."/>
            <person name="Ritchie M.E."/>
            <person name="Jex A.R."/>
            <person name="Gazzola D."/>
            <person name="Li H."/>
            <person name="Toshio Fujiwara R."/>
            <person name="Zhan B."/>
            <person name="Aroian R.V."/>
            <person name="Pafco B."/>
            <person name="Schwarz E.M."/>
        </authorList>
    </citation>
    <scope>NUCLEOTIDE SEQUENCE [LARGE SCALE GENOMIC DNA]</scope>
    <source>
        <strain evidence="2 3">Aroian</strain>
        <tissue evidence="2">Whole animal</tissue>
    </source>
</reference>
<sequence>MMLFVSHAKGLTTGLLWHAIGTNGRITGARSTSSKINGSQGDQGVHKPQANGEHEHPITLRLQPAVCSVEFTVSEDFAPEQGSLAILEGPSSLPRHQFIVFIDHGEVESLEYVVRKRNLTNLLFTTTCGVLCSDSVVTINLYQIIKSQSAAMQGFSPEENKRKTQHGTTETRVDTLSNCGGREEREERIWERMRERESGDIST</sequence>
<dbReference type="Proteomes" id="UP001303046">
    <property type="component" value="Unassembled WGS sequence"/>
</dbReference>
<accession>A0ABR1BTL0</accession>
<feature type="compositionally biased region" description="Basic and acidic residues" evidence="1">
    <location>
        <begin position="181"/>
        <end position="203"/>
    </location>
</feature>
<proteinExistence type="predicted"/>
<feature type="region of interest" description="Disordered" evidence="1">
    <location>
        <begin position="153"/>
        <end position="203"/>
    </location>
</feature>
<feature type="compositionally biased region" description="Polar residues" evidence="1">
    <location>
        <begin position="29"/>
        <end position="42"/>
    </location>
</feature>
<evidence type="ECO:0000313" key="3">
    <source>
        <dbReference type="Proteomes" id="UP001303046"/>
    </source>
</evidence>
<gene>
    <name evidence="2" type="primary">Necator_chrI.g2052</name>
    <name evidence="2" type="ORF">RB195_005926</name>
</gene>
<dbReference type="EMBL" id="JAVFWL010000001">
    <property type="protein sequence ID" value="KAK6728580.1"/>
    <property type="molecule type" value="Genomic_DNA"/>
</dbReference>
<feature type="region of interest" description="Disordered" evidence="1">
    <location>
        <begin position="28"/>
        <end position="52"/>
    </location>
</feature>
<organism evidence="2 3">
    <name type="scientific">Necator americanus</name>
    <name type="common">Human hookworm</name>
    <dbReference type="NCBI Taxonomy" id="51031"/>
    <lineage>
        <taxon>Eukaryota</taxon>
        <taxon>Metazoa</taxon>
        <taxon>Ecdysozoa</taxon>
        <taxon>Nematoda</taxon>
        <taxon>Chromadorea</taxon>
        <taxon>Rhabditida</taxon>
        <taxon>Rhabditina</taxon>
        <taxon>Rhabditomorpha</taxon>
        <taxon>Strongyloidea</taxon>
        <taxon>Ancylostomatidae</taxon>
        <taxon>Bunostominae</taxon>
        <taxon>Necator</taxon>
    </lineage>
</organism>
<feature type="compositionally biased region" description="Polar residues" evidence="1">
    <location>
        <begin position="166"/>
        <end position="178"/>
    </location>
</feature>
<evidence type="ECO:0000313" key="2">
    <source>
        <dbReference type="EMBL" id="KAK6728580.1"/>
    </source>
</evidence>
<evidence type="ECO:0000256" key="1">
    <source>
        <dbReference type="SAM" id="MobiDB-lite"/>
    </source>
</evidence>
<name>A0ABR1BTL0_NECAM</name>
<keyword evidence="3" id="KW-1185">Reference proteome</keyword>
<protein>
    <submittedName>
        <fullName evidence="2">Uncharacterized protein</fullName>
    </submittedName>
</protein>